<reference evidence="16" key="1">
    <citation type="submission" date="2020-08" db="EMBL/GenBank/DDBJ databases">
        <title>Chromosome-level assembly of Southern catfish (Silurus meridionalis) provides insights into visual adaptation to the nocturnal and benthic lifestyles.</title>
        <authorList>
            <person name="Zhang Y."/>
            <person name="Wang D."/>
            <person name="Peng Z."/>
        </authorList>
    </citation>
    <scope>NUCLEOTIDE SEQUENCE</scope>
    <source>
        <strain evidence="16">SWU-2019-XX</strain>
        <tissue evidence="16">Muscle</tissue>
    </source>
</reference>
<evidence type="ECO:0000256" key="4">
    <source>
        <dbReference type="ARBA" id="ARBA00022448"/>
    </source>
</evidence>
<evidence type="ECO:0000256" key="13">
    <source>
        <dbReference type="ARBA" id="ARBA00048679"/>
    </source>
</evidence>
<dbReference type="PROSITE" id="PS00108">
    <property type="entry name" value="PROTEIN_KINASE_ST"/>
    <property type="match status" value="1"/>
</dbReference>
<dbReference type="GO" id="GO:0016192">
    <property type="term" value="P:vesicle-mediated transport"/>
    <property type="evidence" value="ECO:0007669"/>
    <property type="project" value="UniProtKB-KW"/>
</dbReference>
<dbReference type="Pfam" id="PF00069">
    <property type="entry name" value="Pkinase"/>
    <property type="match status" value="1"/>
</dbReference>
<dbReference type="GO" id="GO:0005524">
    <property type="term" value="F:ATP binding"/>
    <property type="evidence" value="ECO:0007669"/>
    <property type="project" value="UniProtKB-UniRule"/>
</dbReference>
<accession>A0A8T0AKD2</accession>
<dbReference type="Pfam" id="PF12931">
    <property type="entry name" value="TPR_Sec16"/>
    <property type="match status" value="1"/>
</dbReference>
<keyword evidence="10 14" id="KW-0067">ATP-binding</keyword>
<keyword evidence="9" id="KW-0256">Endoplasmic reticulum</keyword>
<evidence type="ECO:0000256" key="1">
    <source>
        <dbReference type="ARBA" id="ARBA00004240"/>
    </source>
</evidence>
<keyword evidence="7 14" id="KW-0547">Nucleotide-binding</keyword>
<keyword evidence="11" id="KW-0931">ER-Golgi transport</keyword>
<dbReference type="PROSITE" id="PS00107">
    <property type="entry name" value="PROTEIN_KINASE_ATP"/>
    <property type="match status" value="1"/>
</dbReference>
<dbReference type="InterPro" id="IPR024298">
    <property type="entry name" value="Sec16_Sec23-bd"/>
</dbReference>
<dbReference type="InterPro" id="IPR011009">
    <property type="entry name" value="Kinase-like_dom_sf"/>
</dbReference>
<evidence type="ECO:0000256" key="10">
    <source>
        <dbReference type="ARBA" id="ARBA00022840"/>
    </source>
</evidence>
<dbReference type="SMART" id="SM00220">
    <property type="entry name" value="S_TKc"/>
    <property type="match status" value="1"/>
</dbReference>
<evidence type="ECO:0000313" key="16">
    <source>
        <dbReference type="EMBL" id="KAF7693119.1"/>
    </source>
</evidence>
<keyword evidence="6" id="KW-0808">Transferase</keyword>
<dbReference type="InterPro" id="IPR008271">
    <property type="entry name" value="Ser/Thr_kinase_AS"/>
</dbReference>
<dbReference type="EMBL" id="JABFDY010000019">
    <property type="protein sequence ID" value="KAF7693119.1"/>
    <property type="molecule type" value="Genomic_DNA"/>
</dbReference>
<keyword evidence="5" id="KW-0723">Serine/threonine-protein kinase</keyword>
<dbReference type="InterPro" id="IPR051138">
    <property type="entry name" value="PIM_Ser/Thr_kinase"/>
</dbReference>
<evidence type="ECO:0000256" key="2">
    <source>
        <dbReference type="ARBA" id="ARBA00005505"/>
    </source>
</evidence>
<sequence>MENQCKFPGPLMSNEMQKENLNQFITQKSEECLNNSDVADRVEEYLFWQIMELFFVNNGNIMMSQISALLLKDYRLLKKRVSEDTVTEIYKQWCLPLARLSCTFAPEQELRESVIKMGDDLDSKGLTYAAHICFMVAQVELGSRDQFHLIGSKSLPFGIKILNEAIYRTETYEYVLSLTSGLGQPDFQLFKLSHANRLAMNTFHDVAFKYCEVIARTLISLPGSFKRTFLERVILLSRNTQIQLRQEDQPEWLQELCRLHSVKVSEAKTNTKDQPMLPTSSKHEPMTTKIKDFQSPDPEQHIISVEEFNSRYTSNRLLGKGGFGSVYSGVRNEDERQVAIKYVKKGQCYRSFNSHDDLFSLPVEVALMERVCHPPCCSNIVEMLEWYNLPFQFVLILEYPSPCTDLKMFAKRYGGCLSEGQIRHIMPQVVQAVQHCRDRKVLHRDIKASNLLINLDTFEVKLIDFGCGVLLKDIPYKQYSGTHFFWPPELVLFEEYSGIPATVWSLGILMFNLLCGEYPFNLKEDIDDGCLNLCPGLSRDFLDLIMWCLELNPSLRPSLEEMVKHEWFTEGVPDLHQAPFKGMDMQPPEEESSSF</sequence>
<keyword evidence="17" id="KW-1185">Reference proteome</keyword>
<dbReference type="GO" id="GO:0004674">
    <property type="term" value="F:protein serine/threonine kinase activity"/>
    <property type="evidence" value="ECO:0007669"/>
    <property type="project" value="UniProtKB-KW"/>
</dbReference>
<dbReference type="SUPFAM" id="SSF56112">
    <property type="entry name" value="Protein kinase-like (PK-like)"/>
    <property type="match status" value="1"/>
</dbReference>
<keyword evidence="4" id="KW-0813">Transport</keyword>
<dbReference type="GO" id="GO:0007346">
    <property type="term" value="P:regulation of mitotic cell cycle"/>
    <property type="evidence" value="ECO:0007669"/>
    <property type="project" value="TreeGrafter"/>
</dbReference>
<dbReference type="EC" id="2.7.11.1" evidence="3"/>
<feature type="binding site" evidence="14">
    <location>
        <position position="345"/>
    </location>
    <ligand>
        <name>ATP</name>
        <dbReference type="ChEBI" id="CHEBI:30616"/>
    </ligand>
</feature>
<comment type="caution">
    <text evidence="16">The sequence shown here is derived from an EMBL/GenBank/DDBJ whole genome shotgun (WGS) entry which is preliminary data.</text>
</comment>
<dbReference type="InterPro" id="IPR000719">
    <property type="entry name" value="Prot_kinase_dom"/>
</dbReference>
<evidence type="ECO:0000256" key="14">
    <source>
        <dbReference type="PROSITE-ProRule" id="PRU10141"/>
    </source>
</evidence>
<evidence type="ECO:0000256" key="7">
    <source>
        <dbReference type="ARBA" id="ARBA00022741"/>
    </source>
</evidence>
<dbReference type="AlphaFoldDB" id="A0A8T0AKD2"/>
<dbReference type="Proteomes" id="UP000606274">
    <property type="component" value="Unassembled WGS sequence"/>
</dbReference>
<feature type="domain" description="Protein kinase" evidence="15">
    <location>
        <begin position="312"/>
        <end position="568"/>
    </location>
</feature>
<dbReference type="InterPro" id="IPR017441">
    <property type="entry name" value="Protein_kinase_ATP_BS"/>
</dbReference>
<evidence type="ECO:0000256" key="6">
    <source>
        <dbReference type="ARBA" id="ARBA00022679"/>
    </source>
</evidence>
<proteinExistence type="inferred from homology"/>
<dbReference type="Gene3D" id="1.10.510.10">
    <property type="entry name" value="Transferase(Phosphotransferase) domain 1"/>
    <property type="match status" value="1"/>
</dbReference>
<evidence type="ECO:0000256" key="3">
    <source>
        <dbReference type="ARBA" id="ARBA00012513"/>
    </source>
</evidence>
<evidence type="ECO:0000256" key="8">
    <source>
        <dbReference type="ARBA" id="ARBA00022777"/>
    </source>
</evidence>
<dbReference type="GO" id="GO:0043066">
    <property type="term" value="P:negative regulation of apoptotic process"/>
    <property type="evidence" value="ECO:0007669"/>
    <property type="project" value="TreeGrafter"/>
</dbReference>
<evidence type="ECO:0000256" key="12">
    <source>
        <dbReference type="ARBA" id="ARBA00047899"/>
    </source>
</evidence>
<evidence type="ECO:0000313" key="17">
    <source>
        <dbReference type="Proteomes" id="UP000606274"/>
    </source>
</evidence>
<evidence type="ECO:0000256" key="11">
    <source>
        <dbReference type="ARBA" id="ARBA00022892"/>
    </source>
</evidence>
<evidence type="ECO:0000256" key="5">
    <source>
        <dbReference type="ARBA" id="ARBA00022527"/>
    </source>
</evidence>
<dbReference type="PROSITE" id="PS50011">
    <property type="entry name" value="PROTEIN_KINASE_DOM"/>
    <property type="match status" value="1"/>
</dbReference>
<dbReference type="GO" id="GO:0005783">
    <property type="term" value="C:endoplasmic reticulum"/>
    <property type="evidence" value="ECO:0007669"/>
    <property type="project" value="UniProtKB-SubCell"/>
</dbReference>
<comment type="subcellular location">
    <subcellularLocation>
        <location evidence="1">Endoplasmic reticulum</location>
    </subcellularLocation>
</comment>
<evidence type="ECO:0000256" key="9">
    <source>
        <dbReference type="ARBA" id="ARBA00022824"/>
    </source>
</evidence>
<comment type="catalytic activity">
    <reaction evidence="12">
        <text>L-threonyl-[protein] + ATP = O-phospho-L-threonyl-[protein] + ADP + H(+)</text>
        <dbReference type="Rhea" id="RHEA:46608"/>
        <dbReference type="Rhea" id="RHEA-COMP:11060"/>
        <dbReference type="Rhea" id="RHEA-COMP:11605"/>
        <dbReference type="ChEBI" id="CHEBI:15378"/>
        <dbReference type="ChEBI" id="CHEBI:30013"/>
        <dbReference type="ChEBI" id="CHEBI:30616"/>
        <dbReference type="ChEBI" id="CHEBI:61977"/>
        <dbReference type="ChEBI" id="CHEBI:456216"/>
        <dbReference type="EC" id="2.7.11.1"/>
    </reaction>
</comment>
<comment type="similarity">
    <text evidence="2">Belongs to the protein kinase superfamily. CAMK Ser/Thr protein kinase family. PIM subfamily.</text>
</comment>
<organism evidence="16 17">
    <name type="scientific">Silurus meridionalis</name>
    <name type="common">Southern catfish</name>
    <name type="synonym">Silurus soldatovi meridionalis</name>
    <dbReference type="NCBI Taxonomy" id="175797"/>
    <lineage>
        <taxon>Eukaryota</taxon>
        <taxon>Metazoa</taxon>
        <taxon>Chordata</taxon>
        <taxon>Craniata</taxon>
        <taxon>Vertebrata</taxon>
        <taxon>Euteleostomi</taxon>
        <taxon>Actinopterygii</taxon>
        <taxon>Neopterygii</taxon>
        <taxon>Teleostei</taxon>
        <taxon>Ostariophysi</taxon>
        <taxon>Siluriformes</taxon>
        <taxon>Siluridae</taxon>
        <taxon>Silurus</taxon>
    </lineage>
</organism>
<dbReference type="PANTHER" id="PTHR22984">
    <property type="entry name" value="SERINE/THREONINE-PROTEIN KINASE PIM"/>
    <property type="match status" value="1"/>
</dbReference>
<gene>
    <name evidence="16" type="ORF">HF521_008435</name>
</gene>
<name>A0A8T0AKD2_SILME</name>
<evidence type="ECO:0000259" key="15">
    <source>
        <dbReference type="PROSITE" id="PS50011"/>
    </source>
</evidence>
<comment type="catalytic activity">
    <reaction evidence="13">
        <text>L-seryl-[protein] + ATP = O-phospho-L-seryl-[protein] + ADP + H(+)</text>
        <dbReference type="Rhea" id="RHEA:17989"/>
        <dbReference type="Rhea" id="RHEA-COMP:9863"/>
        <dbReference type="Rhea" id="RHEA-COMP:11604"/>
        <dbReference type="ChEBI" id="CHEBI:15378"/>
        <dbReference type="ChEBI" id="CHEBI:29999"/>
        <dbReference type="ChEBI" id="CHEBI:30616"/>
        <dbReference type="ChEBI" id="CHEBI:83421"/>
        <dbReference type="ChEBI" id="CHEBI:456216"/>
        <dbReference type="EC" id="2.7.11.1"/>
    </reaction>
</comment>
<dbReference type="Gene3D" id="3.30.200.20">
    <property type="entry name" value="Phosphorylase Kinase, domain 1"/>
    <property type="match status" value="1"/>
</dbReference>
<dbReference type="PANTHER" id="PTHR22984:SF11">
    <property type="entry name" value="AURORA KINASE-RELATED"/>
    <property type="match status" value="1"/>
</dbReference>
<protein>
    <recommendedName>
        <fullName evidence="3">non-specific serine/threonine protein kinase</fullName>
        <ecNumber evidence="3">2.7.11.1</ecNumber>
    </recommendedName>
</protein>
<keyword evidence="8" id="KW-0418">Kinase</keyword>